<dbReference type="GO" id="GO:0016787">
    <property type="term" value="F:hydrolase activity"/>
    <property type="evidence" value="ECO:0007669"/>
    <property type="project" value="UniProtKB-KW"/>
</dbReference>
<evidence type="ECO:0000256" key="1">
    <source>
        <dbReference type="ARBA" id="ARBA00005964"/>
    </source>
</evidence>
<keyword evidence="2 3" id="KW-0378">Hydrolase</keyword>
<dbReference type="VEuPathDB" id="FungiDB:Z518_02735"/>
<dbReference type="InterPro" id="IPR029058">
    <property type="entry name" value="AB_hydrolase_fold"/>
</dbReference>
<proteinExistence type="inferred from homology"/>
<dbReference type="OrthoDB" id="408631at2759"/>
<reference evidence="6 7" key="1">
    <citation type="submission" date="2015-01" db="EMBL/GenBank/DDBJ databases">
        <title>The Genome Sequence of Rhinocladiella mackenzie CBS 650.93.</title>
        <authorList>
            <consortium name="The Broad Institute Genomics Platform"/>
            <person name="Cuomo C."/>
            <person name="de Hoog S."/>
            <person name="Gorbushina A."/>
            <person name="Stielow B."/>
            <person name="Teixiera M."/>
            <person name="Abouelleil A."/>
            <person name="Chapman S.B."/>
            <person name="Priest M."/>
            <person name="Young S.K."/>
            <person name="Wortman J."/>
            <person name="Nusbaum C."/>
            <person name="Birren B."/>
        </authorList>
    </citation>
    <scope>NUCLEOTIDE SEQUENCE [LARGE SCALE GENOMIC DNA]</scope>
    <source>
        <strain evidence="6 7">CBS 650.93</strain>
    </source>
</reference>
<dbReference type="Pfam" id="PF00135">
    <property type="entry name" value="COesterase"/>
    <property type="match status" value="1"/>
</dbReference>
<evidence type="ECO:0000256" key="3">
    <source>
        <dbReference type="RuleBase" id="RU361235"/>
    </source>
</evidence>
<dbReference type="InterPro" id="IPR050309">
    <property type="entry name" value="Type-B_Carboxylest/Lipase"/>
</dbReference>
<sequence length="198" mass="21327">MSDSSKSHPPVTFLKIHHPDDLRIKETRFTVASYTHKKRGRRPLGISLDKNLAVSRTRSTTPVITDEDPNVSGGQSEQGGSEDLQGGAFGFLSGPDIRTNGDANVQSKIHLFGGNPNRVTVFGQSAGAGSILHQITAYGGMNGSVPFQQAILHSPGFQPVPSNFQQDTLFIRYLDALNVTSLDAARKLPYQGPPESQS</sequence>
<evidence type="ECO:0000256" key="2">
    <source>
        <dbReference type="ARBA" id="ARBA00022801"/>
    </source>
</evidence>
<evidence type="ECO:0000256" key="4">
    <source>
        <dbReference type="SAM" id="MobiDB-lite"/>
    </source>
</evidence>
<name>A0A0D2JFM7_9EURO</name>
<organism evidence="6 7">
    <name type="scientific">Rhinocladiella mackenziei CBS 650.93</name>
    <dbReference type="NCBI Taxonomy" id="1442369"/>
    <lineage>
        <taxon>Eukaryota</taxon>
        <taxon>Fungi</taxon>
        <taxon>Dikarya</taxon>
        <taxon>Ascomycota</taxon>
        <taxon>Pezizomycotina</taxon>
        <taxon>Eurotiomycetes</taxon>
        <taxon>Chaetothyriomycetidae</taxon>
        <taxon>Chaetothyriales</taxon>
        <taxon>Herpotrichiellaceae</taxon>
        <taxon>Rhinocladiella</taxon>
    </lineage>
</organism>
<evidence type="ECO:0000313" key="6">
    <source>
        <dbReference type="EMBL" id="KIX08080.1"/>
    </source>
</evidence>
<feature type="domain" description="Carboxylesterase type B" evidence="5">
    <location>
        <begin position="105"/>
        <end position="155"/>
    </location>
</feature>
<dbReference type="RefSeq" id="XP_013275216.1">
    <property type="nucleotide sequence ID" value="XM_013419762.1"/>
</dbReference>
<gene>
    <name evidence="6" type="ORF">Z518_02735</name>
</gene>
<keyword evidence="7" id="KW-1185">Reference proteome</keyword>
<dbReference type="Proteomes" id="UP000053617">
    <property type="component" value="Unassembled WGS sequence"/>
</dbReference>
<comment type="similarity">
    <text evidence="1 3">Belongs to the type-B carboxylesterase/lipase family.</text>
</comment>
<dbReference type="EC" id="3.1.1.-" evidence="3"/>
<dbReference type="EMBL" id="KN847476">
    <property type="protein sequence ID" value="KIX08080.1"/>
    <property type="molecule type" value="Genomic_DNA"/>
</dbReference>
<dbReference type="Gene3D" id="3.40.50.1820">
    <property type="entry name" value="alpha/beta hydrolase"/>
    <property type="match status" value="1"/>
</dbReference>
<feature type="region of interest" description="Disordered" evidence="4">
    <location>
        <begin position="57"/>
        <end position="91"/>
    </location>
</feature>
<evidence type="ECO:0000313" key="7">
    <source>
        <dbReference type="Proteomes" id="UP000053617"/>
    </source>
</evidence>
<dbReference type="HOGENOM" id="CLU_1378805_0_0_1"/>
<dbReference type="InterPro" id="IPR002018">
    <property type="entry name" value="CarbesteraseB"/>
</dbReference>
<dbReference type="AlphaFoldDB" id="A0A0D2JFM7"/>
<feature type="compositionally biased region" description="Low complexity" evidence="4">
    <location>
        <begin position="72"/>
        <end position="86"/>
    </location>
</feature>
<dbReference type="InterPro" id="IPR019826">
    <property type="entry name" value="Carboxylesterase_B_AS"/>
</dbReference>
<dbReference type="SUPFAM" id="SSF53474">
    <property type="entry name" value="alpha/beta-Hydrolases"/>
    <property type="match status" value="1"/>
</dbReference>
<dbReference type="STRING" id="1442369.A0A0D2JFM7"/>
<dbReference type="GeneID" id="25290806"/>
<dbReference type="PROSITE" id="PS00122">
    <property type="entry name" value="CARBOXYLESTERASE_B_1"/>
    <property type="match status" value="1"/>
</dbReference>
<accession>A0A0D2JFM7</accession>
<evidence type="ECO:0000259" key="5">
    <source>
        <dbReference type="Pfam" id="PF00135"/>
    </source>
</evidence>
<protein>
    <recommendedName>
        <fullName evidence="3">Carboxylic ester hydrolase</fullName>
        <ecNumber evidence="3">3.1.1.-</ecNumber>
    </recommendedName>
</protein>
<dbReference type="PANTHER" id="PTHR11559">
    <property type="entry name" value="CARBOXYLESTERASE"/>
    <property type="match status" value="1"/>
</dbReference>